<evidence type="ECO:0000313" key="14">
    <source>
        <dbReference type="Proteomes" id="UP000650524"/>
    </source>
</evidence>
<keyword evidence="5" id="KW-0274">FAD</keyword>
<dbReference type="EC" id="1.1.2.4" evidence="10"/>
<keyword evidence="8" id="KW-0408">Iron</keyword>
<reference evidence="13 14" key="1">
    <citation type="submission" date="2020-08" db="EMBL/GenBank/DDBJ databases">
        <title>Bridging the membrane lipid divide: bacteria of the FCB group superphylum have the potential to synthesize archaeal ether lipids.</title>
        <authorList>
            <person name="Villanueva L."/>
            <person name="Von Meijenfeldt F.A.B."/>
            <person name="Westbye A.B."/>
            <person name="Yadav S."/>
            <person name="Hopmans E.C."/>
            <person name="Dutilh B.E."/>
            <person name="Sinninghe Damste J.S."/>
        </authorList>
    </citation>
    <scope>NUCLEOTIDE SEQUENCE [LARGE SCALE GENOMIC DNA]</scope>
    <source>
        <strain evidence="13">NIOZ-UU27</strain>
    </source>
</reference>
<dbReference type="InterPro" id="IPR004017">
    <property type="entry name" value="Cys_rich_dom"/>
</dbReference>
<protein>
    <recommendedName>
        <fullName evidence="10">D-lactate dehydrogenase (cytochrome)</fullName>
        <ecNumber evidence="10">1.1.2.4</ecNumber>
    </recommendedName>
</protein>
<dbReference type="PROSITE" id="PS51387">
    <property type="entry name" value="FAD_PCMH"/>
    <property type="match status" value="1"/>
</dbReference>
<keyword evidence="7" id="KW-0560">Oxidoreductase</keyword>
<evidence type="ECO:0000259" key="11">
    <source>
        <dbReference type="PROSITE" id="PS51379"/>
    </source>
</evidence>
<gene>
    <name evidence="13" type="ORF">H8E19_05405</name>
</gene>
<dbReference type="PANTHER" id="PTHR11748">
    <property type="entry name" value="D-LACTATE DEHYDROGENASE"/>
    <property type="match status" value="1"/>
</dbReference>
<comment type="similarity">
    <text evidence="2">Belongs to the FAD-binding oxidoreductase/transferase type 4 family.</text>
</comment>
<proteinExistence type="inferred from homology"/>
<dbReference type="InterPro" id="IPR016169">
    <property type="entry name" value="FAD-bd_PCMH_sub2"/>
</dbReference>
<dbReference type="SUPFAM" id="SSF46548">
    <property type="entry name" value="alpha-helical ferredoxin"/>
    <property type="match status" value="1"/>
</dbReference>
<dbReference type="GO" id="GO:1903457">
    <property type="term" value="P:lactate catabolic process"/>
    <property type="evidence" value="ECO:0007669"/>
    <property type="project" value="TreeGrafter"/>
</dbReference>
<comment type="cofactor">
    <cofactor evidence="1">
        <name>FAD</name>
        <dbReference type="ChEBI" id="CHEBI:57692"/>
    </cofactor>
</comment>
<dbReference type="Gene3D" id="3.30.70.2740">
    <property type="match status" value="1"/>
</dbReference>
<evidence type="ECO:0000256" key="5">
    <source>
        <dbReference type="ARBA" id="ARBA00022827"/>
    </source>
</evidence>
<dbReference type="Gene3D" id="1.10.45.10">
    <property type="entry name" value="Vanillyl-alcohol Oxidase, Chain A, domain 4"/>
    <property type="match status" value="1"/>
</dbReference>
<keyword evidence="4" id="KW-0479">Metal-binding</keyword>
<dbReference type="FunFam" id="1.10.45.10:FF:000001">
    <property type="entry name" value="D-lactate dehydrogenase mitochondrial"/>
    <property type="match status" value="1"/>
</dbReference>
<dbReference type="GO" id="GO:0008720">
    <property type="term" value="F:D-lactate dehydrogenase (NAD+) activity"/>
    <property type="evidence" value="ECO:0007669"/>
    <property type="project" value="TreeGrafter"/>
</dbReference>
<dbReference type="InterPro" id="IPR017896">
    <property type="entry name" value="4Fe4S_Fe-S-bd"/>
</dbReference>
<feature type="domain" description="4Fe-4S ferredoxin-type" evidence="11">
    <location>
        <begin position="483"/>
        <end position="514"/>
    </location>
</feature>
<evidence type="ECO:0000313" key="13">
    <source>
        <dbReference type="EMBL" id="MBC8176821.1"/>
    </source>
</evidence>
<name>A0A8J6MZD4_9DELT</name>
<evidence type="ECO:0000256" key="9">
    <source>
        <dbReference type="ARBA" id="ARBA00023014"/>
    </source>
</evidence>
<dbReference type="InterPro" id="IPR016166">
    <property type="entry name" value="FAD-bd_PCMH"/>
</dbReference>
<evidence type="ECO:0000256" key="10">
    <source>
        <dbReference type="ARBA" id="ARBA00038897"/>
    </source>
</evidence>
<dbReference type="Pfam" id="PF01565">
    <property type="entry name" value="FAD_binding_4"/>
    <property type="match status" value="1"/>
</dbReference>
<dbReference type="Pfam" id="PF13183">
    <property type="entry name" value="Fer4_8"/>
    <property type="match status" value="1"/>
</dbReference>
<dbReference type="InterPro" id="IPR017900">
    <property type="entry name" value="4Fe4S_Fe_S_CS"/>
</dbReference>
<dbReference type="InterPro" id="IPR036318">
    <property type="entry name" value="FAD-bd_PCMH-like_sf"/>
</dbReference>
<dbReference type="PANTHER" id="PTHR11748:SF111">
    <property type="entry name" value="D-LACTATE DEHYDROGENASE, MITOCHONDRIAL-RELATED"/>
    <property type="match status" value="1"/>
</dbReference>
<feature type="domain" description="FAD-binding PCMH-type" evidence="12">
    <location>
        <begin position="33"/>
        <end position="212"/>
    </location>
</feature>
<evidence type="ECO:0000256" key="8">
    <source>
        <dbReference type="ARBA" id="ARBA00023004"/>
    </source>
</evidence>
<evidence type="ECO:0000256" key="2">
    <source>
        <dbReference type="ARBA" id="ARBA00008000"/>
    </source>
</evidence>
<dbReference type="PROSITE" id="PS51379">
    <property type="entry name" value="4FE4S_FER_2"/>
    <property type="match status" value="1"/>
</dbReference>
<evidence type="ECO:0000256" key="6">
    <source>
        <dbReference type="ARBA" id="ARBA00022946"/>
    </source>
</evidence>
<evidence type="ECO:0000256" key="7">
    <source>
        <dbReference type="ARBA" id="ARBA00023002"/>
    </source>
</evidence>
<dbReference type="Proteomes" id="UP000650524">
    <property type="component" value="Unassembled WGS sequence"/>
</dbReference>
<dbReference type="Pfam" id="PF02754">
    <property type="entry name" value="CCG"/>
    <property type="match status" value="2"/>
</dbReference>
<keyword evidence="9" id="KW-0411">Iron-sulfur</keyword>
<dbReference type="Gene3D" id="1.10.1060.10">
    <property type="entry name" value="Alpha-helical ferredoxin"/>
    <property type="match status" value="1"/>
</dbReference>
<dbReference type="PROSITE" id="PS00198">
    <property type="entry name" value="4FE4S_FER_1"/>
    <property type="match status" value="2"/>
</dbReference>
<dbReference type="InterPro" id="IPR016164">
    <property type="entry name" value="FAD-linked_Oxase-like_C"/>
</dbReference>
<dbReference type="InterPro" id="IPR004113">
    <property type="entry name" value="FAD-bd_oxidored_4_C"/>
</dbReference>
<dbReference type="EMBL" id="JACNJD010000164">
    <property type="protein sequence ID" value="MBC8176821.1"/>
    <property type="molecule type" value="Genomic_DNA"/>
</dbReference>
<dbReference type="SUPFAM" id="SSF56176">
    <property type="entry name" value="FAD-binding/transporter-associated domain-like"/>
    <property type="match status" value="1"/>
</dbReference>
<evidence type="ECO:0000256" key="3">
    <source>
        <dbReference type="ARBA" id="ARBA00022630"/>
    </source>
</evidence>
<evidence type="ECO:0000256" key="1">
    <source>
        <dbReference type="ARBA" id="ARBA00001974"/>
    </source>
</evidence>
<dbReference type="InterPro" id="IPR009051">
    <property type="entry name" value="Helical_ferredxn"/>
</dbReference>
<accession>A0A8J6MZD4</accession>
<organism evidence="13 14">
    <name type="scientific">Candidatus Desulfacyla euxinica</name>
    <dbReference type="NCBI Taxonomy" id="2841693"/>
    <lineage>
        <taxon>Bacteria</taxon>
        <taxon>Deltaproteobacteria</taxon>
        <taxon>Candidatus Desulfacyla</taxon>
    </lineage>
</organism>
<dbReference type="SUPFAM" id="SSF55103">
    <property type="entry name" value="FAD-linked oxidases, C-terminal domain"/>
    <property type="match status" value="1"/>
</dbReference>
<dbReference type="GO" id="GO:0051536">
    <property type="term" value="F:iron-sulfur cluster binding"/>
    <property type="evidence" value="ECO:0007669"/>
    <property type="project" value="UniProtKB-KW"/>
</dbReference>
<dbReference type="AlphaFoldDB" id="A0A8J6MZD4"/>
<dbReference type="GO" id="GO:0046872">
    <property type="term" value="F:metal ion binding"/>
    <property type="evidence" value="ECO:0007669"/>
    <property type="project" value="UniProtKB-KW"/>
</dbReference>
<keyword evidence="6" id="KW-0809">Transit peptide</keyword>
<keyword evidence="3" id="KW-0285">Flavoprotein</keyword>
<dbReference type="Pfam" id="PF02913">
    <property type="entry name" value="FAD-oxidase_C"/>
    <property type="match status" value="1"/>
</dbReference>
<evidence type="ECO:0000259" key="12">
    <source>
        <dbReference type="PROSITE" id="PS51387"/>
    </source>
</evidence>
<dbReference type="InterPro" id="IPR016171">
    <property type="entry name" value="Vanillyl_alc_oxidase_C-sub2"/>
</dbReference>
<dbReference type="GO" id="GO:0004458">
    <property type="term" value="F:D-lactate dehydrogenase (cytochrome) activity"/>
    <property type="evidence" value="ECO:0007669"/>
    <property type="project" value="UniProtKB-EC"/>
</dbReference>
<dbReference type="InterPro" id="IPR006094">
    <property type="entry name" value="Oxid_FAD_bind_N"/>
</dbReference>
<dbReference type="FunFam" id="3.30.70.2740:FF:000001">
    <property type="entry name" value="D-lactate dehydrogenase mitochondrial"/>
    <property type="match status" value="1"/>
</dbReference>
<comment type="caution">
    <text evidence="13">The sequence shown here is derived from an EMBL/GenBank/DDBJ whole genome shotgun (WGS) entry which is preliminary data.</text>
</comment>
<evidence type="ECO:0000256" key="4">
    <source>
        <dbReference type="ARBA" id="ARBA00022723"/>
    </source>
</evidence>
<dbReference type="Gene3D" id="3.30.465.10">
    <property type="match status" value="1"/>
</dbReference>
<dbReference type="GO" id="GO:0071949">
    <property type="term" value="F:FAD binding"/>
    <property type="evidence" value="ECO:0007669"/>
    <property type="project" value="InterPro"/>
</dbReference>
<sequence length="866" mass="94530">MDIITKIIDIVGKENVFDDRVECVSYSRDLSVHEGIPDVVVFAYTTEQISGIMRLANQEKVPVTVQGSGTATTGASLPVEGGILLDVHRMNKILEIDKDNFYARVEPGVICNQLNAELGKQNLMFPPNPGSEAIATIGGMMSTNASGHRAVKYGTARDYVKALKVVLADGTIIETGFKTPKSAFGYDLNRVFASSEGTLGVIAEITVKIQVCPESNALALAIFNDLFAAGAAVTDIIGSGIQLTACEIMDKYSLKVVEKAIERDITGIEAMLIIESDGAKETVVKDMGKIGDICKKHGVKEFTWSDDSARAAEIMEARGKLVPTLSRIKPGNRLVSISEDLGIPPTKIPEVIKRAQEISEKYDLLLTTFGHIGDGNVHTTMVTDMRSKAEWERVRPAADELAELALEMGGTITAEHGTGLARNPYMEKQLGPALDVMRSIKKALDPNNILNPGKMGLEKKKYDIYDYFAYQPLIDHPEGVNSFGEETDNELLACIYCGFCRLGCPTFSVTHRESRNARGRSVLAFNLLNGTIEPSSELAEAMYSCTTCQACTYFCPARVKVDEIVEGVREKLYREGYAPEPVLAVRDNITKTGNVYASAREERIDIYPPALKEKAVNAQLKTEAETLLFMGCVPSYLDMKMVPSLIKPLDAADVDYTTLSVEESCCGFPLFLMGAEDEFKAGAEKLIERIKTTGANELVTPCAGCYKTFTKIYPEVGDLGLQVYHSVHYLEKLINEGRIKLKGDLGKKVTYHDPCDLGRAFKIFDEPRNILQKIPGLEYVEMGRNRLQARCCGGGGGVQANNPELAIEMAAERVRDALAVGAEIIVSGCAACKDNLKKGANAIPKKERGKIKVMDITEMVAKQIDG</sequence>